<comment type="caution">
    <text evidence="8">The sequence shown here is derived from an EMBL/GenBank/DDBJ whole genome shotgun (WGS) entry which is preliminary data.</text>
</comment>
<dbReference type="Proteomes" id="UP000323011">
    <property type="component" value="Unassembled WGS sequence"/>
</dbReference>
<keyword evidence="4 5" id="KW-0413">Isomerase</keyword>
<dbReference type="SUPFAM" id="SSF54534">
    <property type="entry name" value="FKBP-like"/>
    <property type="match status" value="1"/>
</dbReference>
<name>A0A5A8C2Q9_CAFRO</name>
<dbReference type="InterPro" id="IPR046357">
    <property type="entry name" value="PPIase_dom_sf"/>
</dbReference>
<keyword evidence="9" id="KW-1185">Reference proteome</keyword>
<dbReference type="InterPro" id="IPR001179">
    <property type="entry name" value="PPIase_FKBP_dom"/>
</dbReference>
<evidence type="ECO:0000256" key="6">
    <source>
        <dbReference type="SAM" id="MobiDB-lite"/>
    </source>
</evidence>
<dbReference type="GO" id="GO:0003755">
    <property type="term" value="F:peptidyl-prolyl cis-trans isomerase activity"/>
    <property type="evidence" value="ECO:0007669"/>
    <property type="project" value="UniProtKB-KW"/>
</dbReference>
<comment type="catalytic activity">
    <reaction evidence="1 5">
        <text>[protein]-peptidylproline (omega=180) = [protein]-peptidylproline (omega=0)</text>
        <dbReference type="Rhea" id="RHEA:16237"/>
        <dbReference type="Rhea" id="RHEA-COMP:10747"/>
        <dbReference type="Rhea" id="RHEA-COMP:10748"/>
        <dbReference type="ChEBI" id="CHEBI:83833"/>
        <dbReference type="ChEBI" id="CHEBI:83834"/>
        <dbReference type="EC" id="5.2.1.8"/>
    </reaction>
</comment>
<reference evidence="8 9" key="1">
    <citation type="submission" date="2019-07" db="EMBL/GenBank/DDBJ databases">
        <title>Genomes of Cafeteria roenbergensis.</title>
        <authorList>
            <person name="Fischer M.G."/>
            <person name="Hackl T."/>
            <person name="Roman M."/>
        </authorList>
    </citation>
    <scope>NUCLEOTIDE SEQUENCE [LARGE SCALE GENOMIC DNA]</scope>
    <source>
        <strain evidence="8 9">BVI</strain>
    </source>
</reference>
<protein>
    <recommendedName>
        <fullName evidence="2 5">peptidylprolyl isomerase</fullName>
        <ecNumber evidence="2 5">5.2.1.8</ecNumber>
    </recommendedName>
</protein>
<dbReference type="EMBL" id="VLTN01000070">
    <property type="protein sequence ID" value="KAA0147218.1"/>
    <property type="molecule type" value="Genomic_DNA"/>
</dbReference>
<evidence type="ECO:0000256" key="4">
    <source>
        <dbReference type="ARBA" id="ARBA00023235"/>
    </source>
</evidence>
<dbReference type="PANTHER" id="PTHR45779">
    <property type="entry name" value="PEPTIDYLPROLYL ISOMERASE"/>
    <property type="match status" value="1"/>
</dbReference>
<feature type="domain" description="PPIase FKBP-type" evidence="7">
    <location>
        <begin position="26"/>
        <end position="67"/>
    </location>
</feature>
<dbReference type="EC" id="5.2.1.8" evidence="2 5"/>
<dbReference type="Pfam" id="PF00254">
    <property type="entry name" value="FKBP_C"/>
    <property type="match status" value="1"/>
</dbReference>
<dbReference type="PROSITE" id="PS50059">
    <property type="entry name" value="FKBP_PPIASE"/>
    <property type="match status" value="1"/>
</dbReference>
<gene>
    <name evidence="8" type="ORF">FNF29_07479</name>
</gene>
<dbReference type="InterPro" id="IPR044609">
    <property type="entry name" value="FKBP2/11"/>
</dbReference>
<organism evidence="8 9">
    <name type="scientific">Cafeteria roenbergensis</name>
    <name type="common">Marine flagellate</name>
    <dbReference type="NCBI Taxonomy" id="33653"/>
    <lineage>
        <taxon>Eukaryota</taxon>
        <taxon>Sar</taxon>
        <taxon>Stramenopiles</taxon>
        <taxon>Bigyra</taxon>
        <taxon>Opalozoa</taxon>
        <taxon>Bicosoecida</taxon>
        <taxon>Cafeteriaceae</taxon>
        <taxon>Cafeteria</taxon>
    </lineage>
</organism>
<keyword evidence="3 5" id="KW-0697">Rotamase</keyword>
<evidence type="ECO:0000256" key="5">
    <source>
        <dbReference type="PROSITE-ProRule" id="PRU00277"/>
    </source>
</evidence>
<feature type="compositionally biased region" description="Low complexity" evidence="6">
    <location>
        <begin position="100"/>
        <end position="115"/>
    </location>
</feature>
<evidence type="ECO:0000259" key="7">
    <source>
        <dbReference type="PROSITE" id="PS50059"/>
    </source>
</evidence>
<feature type="compositionally biased region" description="Acidic residues" evidence="6">
    <location>
        <begin position="85"/>
        <end position="97"/>
    </location>
</feature>
<accession>A0A5A8C2Q9</accession>
<dbReference type="Gene3D" id="3.10.50.40">
    <property type="match status" value="1"/>
</dbReference>
<sequence length="115" mass="12231">MRLQDAPFRIGVKVRPEKCDRRAKDGDRLSMHYTGTLYADGSKFDSLPRPGLPFEFTLAAGTASDEGDDDVATVAAAVDATAAAAEEDEDQEEEDDAASGRHAAAWASAWASARA</sequence>
<evidence type="ECO:0000256" key="1">
    <source>
        <dbReference type="ARBA" id="ARBA00000971"/>
    </source>
</evidence>
<evidence type="ECO:0000256" key="3">
    <source>
        <dbReference type="ARBA" id="ARBA00023110"/>
    </source>
</evidence>
<evidence type="ECO:0000313" key="8">
    <source>
        <dbReference type="EMBL" id="KAA0147218.1"/>
    </source>
</evidence>
<evidence type="ECO:0000313" key="9">
    <source>
        <dbReference type="Proteomes" id="UP000323011"/>
    </source>
</evidence>
<dbReference type="AlphaFoldDB" id="A0A5A8C2Q9"/>
<feature type="region of interest" description="Disordered" evidence="6">
    <location>
        <begin position="81"/>
        <end position="115"/>
    </location>
</feature>
<evidence type="ECO:0000256" key="2">
    <source>
        <dbReference type="ARBA" id="ARBA00013194"/>
    </source>
</evidence>
<dbReference type="PANTHER" id="PTHR45779:SF7">
    <property type="entry name" value="PEPTIDYLPROLYL ISOMERASE"/>
    <property type="match status" value="1"/>
</dbReference>
<proteinExistence type="predicted"/>
<dbReference type="GO" id="GO:0005783">
    <property type="term" value="C:endoplasmic reticulum"/>
    <property type="evidence" value="ECO:0007669"/>
    <property type="project" value="TreeGrafter"/>
</dbReference>